<dbReference type="OrthoDB" id="4103969at2"/>
<dbReference type="AlphaFoldDB" id="Q21ED8"/>
<dbReference type="InterPro" id="IPR037883">
    <property type="entry name" value="Knr4/Smi1-like_sf"/>
</dbReference>
<dbReference type="KEGG" id="sde:Sde_3686"/>
<name>Q21ED8_SACD2</name>
<dbReference type="eggNOG" id="ENOG50330S4">
    <property type="taxonomic scope" value="Bacteria"/>
</dbReference>
<dbReference type="SMART" id="SM00860">
    <property type="entry name" value="SMI1_KNR4"/>
    <property type="match status" value="1"/>
</dbReference>
<keyword evidence="3" id="KW-1185">Reference proteome</keyword>
<dbReference type="STRING" id="203122.Sde_3686"/>
<dbReference type="InterPro" id="IPR018958">
    <property type="entry name" value="Knr4/Smi1-like_dom"/>
</dbReference>
<evidence type="ECO:0000313" key="3">
    <source>
        <dbReference type="Proteomes" id="UP000001947"/>
    </source>
</evidence>
<protein>
    <recommendedName>
        <fullName evidence="1">Knr4/Smi1-like domain-containing protein</fullName>
    </recommendedName>
</protein>
<dbReference type="Pfam" id="PF09346">
    <property type="entry name" value="SMI1_KNR4"/>
    <property type="match status" value="1"/>
</dbReference>
<dbReference type="Proteomes" id="UP000001947">
    <property type="component" value="Chromosome"/>
</dbReference>
<evidence type="ECO:0000313" key="2">
    <source>
        <dbReference type="EMBL" id="ABD82941.1"/>
    </source>
</evidence>
<organism evidence="2 3">
    <name type="scientific">Saccharophagus degradans (strain 2-40 / ATCC 43961 / DSM 17024)</name>
    <dbReference type="NCBI Taxonomy" id="203122"/>
    <lineage>
        <taxon>Bacteria</taxon>
        <taxon>Pseudomonadati</taxon>
        <taxon>Pseudomonadota</taxon>
        <taxon>Gammaproteobacteria</taxon>
        <taxon>Cellvibrionales</taxon>
        <taxon>Cellvibrionaceae</taxon>
        <taxon>Saccharophagus</taxon>
    </lineage>
</organism>
<gene>
    <name evidence="2" type="ordered locus">Sde_3686</name>
</gene>
<dbReference type="EMBL" id="CP000282">
    <property type="protein sequence ID" value="ABD82941.1"/>
    <property type="molecule type" value="Genomic_DNA"/>
</dbReference>
<evidence type="ECO:0000259" key="1">
    <source>
        <dbReference type="SMART" id="SM00860"/>
    </source>
</evidence>
<dbReference type="HOGENOM" id="CLU_115772_4_0_6"/>
<accession>Q21ED8</accession>
<dbReference type="RefSeq" id="WP_011470156.1">
    <property type="nucleotide sequence ID" value="NC_007912.1"/>
</dbReference>
<reference evidence="2 3" key="1">
    <citation type="journal article" date="2008" name="PLoS Genet.">
        <title>Complete genome sequence of the complex carbohydrate-degrading marine bacterium, Saccharophagus degradans strain 2-40 T.</title>
        <authorList>
            <person name="Weiner R.M."/>
            <person name="Taylor L.E.II."/>
            <person name="Henrissat B."/>
            <person name="Hauser L."/>
            <person name="Land M."/>
            <person name="Coutinho P.M."/>
            <person name="Rancurel C."/>
            <person name="Saunders E.H."/>
            <person name="Longmire A.G."/>
            <person name="Zhang H."/>
            <person name="Bayer E.A."/>
            <person name="Gilbert H.J."/>
            <person name="Larimer F."/>
            <person name="Zhulin I.B."/>
            <person name="Ekborg N.A."/>
            <person name="Lamed R."/>
            <person name="Richardson P.M."/>
            <person name="Borovok I."/>
            <person name="Hutcheson S."/>
        </authorList>
    </citation>
    <scope>NUCLEOTIDE SEQUENCE [LARGE SCALE GENOMIC DNA]</scope>
    <source>
        <strain evidence="3">2-40 / ATCC 43961 / DSM 17024</strain>
    </source>
</reference>
<dbReference type="Gene3D" id="3.40.1580.10">
    <property type="entry name" value="SMI1/KNR4-like"/>
    <property type="match status" value="1"/>
</dbReference>
<dbReference type="SUPFAM" id="SSF160631">
    <property type="entry name" value="SMI1/KNR4-like"/>
    <property type="match status" value="1"/>
</dbReference>
<dbReference type="GeneID" id="98615295"/>
<sequence length="157" mass="17716">MELEITPIAGAISESAIRDFEENIGMPFPPDYREFMLKYNGGDPLKCVFKFQNATGPYSDSIIRYFFAFSDDYDESIKHNHEAYTLADRVPKNILPIAEDPGGNIVCLSLAGDDVGKVYFWDHEQEGLTEASATYENLELIANSFTEFVDGLEEESY</sequence>
<feature type="domain" description="Knr4/Smi1-like" evidence="1">
    <location>
        <begin position="11"/>
        <end position="151"/>
    </location>
</feature>
<proteinExistence type="predicted"/>